<keyword evidence="2" id="KW-0677">Repeat</keyword>
<dbReference type="InterPro" id="IPR020472">
    <property type="entry name" value="WD40_PAC1"/>
</dbReference>
<feature type="repeat" description="WD" evidence="3">
    <location>
        <begin position="545"/>
        <end position="586"/>
    </location>
</feature>
<name>X6P3U2_RETFI</name>
<dbReference type="PROSITE" id="PS50082">
    <property type="entry name" value="WD_REPEATS_2"/>
    <property type="match status" value="7"/>
</dbReference>
<evidence type="ECO:0000313" key="6">
    <source>
        <dbReference type="Proteomes" id="UP000023152"/>
    </source>
</evidence>
<reference evidence="5 6" key="1">
    <citation type="journal article" date="2013" name="Curr. Biol.">
        <title>The Genome of the Foraminiferan Reticulomyxa filosa.</title>
        <authorList>
            <person name="Glockner G."/>
            <person name="Hulsmann N."/>
            <person name="Schleicher M."/>
            <person name="Noegel A.A."/>
            <person name="Eichinger L."/>
            <person name="Gallinger C."/>
            <person name="Pawlowski J."/>
            <person name="Sierra R."/>
            <person name="Euteneuer U."/>
            <person name="Pillet L."/>
            <person name="Moustafa A."/>
            <person name="Platzer M."/>
            <person name="Groth M."/>
            <person name="Szafranski K."/>
            <person name="Schliwa M."/>
        </authorList>
    </citation>
    <scope>NUCLEOTIDE SEQUENCE [LARGE SCALE GENOMIC DNA]</scope>
</reference>
<feature type="repeat" description="WD" evidence="3">
    <location>
        <begin position="596"/>
        <end position="625"/>
    </location>
</feature>
<dbReference type="EMBL" id="ASPP01003955">
    <property type="protein sequence ID" value="ETO32759.1"/>
    <property type="molecule type" value="Genomic_DNA"/>
</dbReference>
<protein>
    <submittedName>
        <fullName evidence="5">WD-40 repeat protein</fullName>
    </submittedName>
</protein>
<feature type="repeat" description="WD" evidence="3">
    <location>
        <begin position="461"/>
        <end position="502"/>
    </location>
</feature>
<dbReference type="Gene3D" id="2.130.10.10">
    <property type="entry name" value="YVTN repeat-like/Quinoprotein amine dehydrogenase"/>
    <property type="match status" value="3"/>
</dbReference>
<dbReference type="InterPro" id="IPR036322">
    <property type="entry name" value="WD40_repeat_dom_sf"/>
</dbReference>
<dbReference type="InterPro" id="IPR001680">
    <property type="entry name" value="WD40_rpt"/>
</dbReference>
<feature type="repeat" description="WD" evidence="3">
    <location>
        <begin position="419"/>
        <end position="460"/>
    </location>
</feature>
<feature type="repeat" description="WD" evidence="3">
    <location>
        <begin position="503"/>
        <end position="544"/>
    </location>
</feature>
<feature type="repeat" description="WD" evidence="3">
    <location>
        <begin position="677"/>
        <end position="702"/>
    </location>
</feature>
<dbReference type="Proteomes" id="UP000023152">
    <property type="component" value="Unassembled WGS sequence"/>
</dbReference>
<dbReference type="InterPro" id="IPR015915">
    <property type="entry name" value="Kelch-typ_b-propeller"/>
</dbReference>
<dbReference type="PANTHER" id="PTHR19848">
    <property type="entry name" value="WD40 REPEAT PROTEIN"/>
    <property type="match status" value="1"/>
</dbReference>
<dbReference type="PROSITE" id="PS50294">
    <property type="entry name" value="WD_REPEATS_REGION"/>
    <property type="match status" value="7"/>
</dbReference>
<feature type="repeat" description="WD" evidence="3">
    <location>
        <begin position="626"/>
        <end position="667"/>
    </location>
</feature>
<evidence type="ECO:0000256" key="3">
    <source>
        <dbReference type="PROSITE-ProRule" id="PRU00221"/>
    </source>
</evidence>
<feature type="region of interest" description="Disordered" evidence="4">
    <location>
        <begin position="1"/>
        <end position="21"/>
    </location>
</feature>
<dbReference type="CDD" id="cd00200">
    <property type="entry name" value="WD40"/>
    <property type="match status" value="1"/>
</dbReference>
<dbReference type="AlphaFoldDB" id="X6P3U2"/>
<accession>X6P3U2</accession>
<dbReference type="PANTHER" id="PTHR19848:SF8">
    <property type="entry name" value="F-BOX AND WD REPEAT DOMAIN CONTAINING 7"/>
    <property type="match status" value="1"/>
</dbReference>
<evidence type="ECO:0000256" key="2">
    <source>
        <dbReference type="ARBA" id="ARBA00022737"/>
    </source>
</evidence>
<evidence type="ECO:0000256" key="1">
    <source>
        <dbReference type="ARBA" id="ARBA00022574"/>
    </source>
</evidence>
<organism evidence="5 6">
    <name type="scientific">Reticulomyxa filosa</name>
    <dbReference type="NCBI Taxonomy" id="46433"/>
    <lineage>
        <taxon>Eukaryota</taxon>
        <taxon>Sar</taxon>
        <taxon>Rhizaria</taxon>
        <taxon>Retaria</taxon>
        <taxon>Foraminifera</taxon>
        <taxon>Monothalamids</taxon>
        <taxon>Reticulomyxidae</taxon>
        <taxon>Reticulomyxa</taxon>
    </lineage>
</organism>
<dbReference type="Gene3D" id="2.120.10.80">
    <property type="entry name" value="Kelch-type beta propeller"/>
    <property type="match status" value="1"/>
</dbReference>
<evidence type="ECO:0000256" key="4">
    <source>
        <dbReference type="SAM" id="MobiDB-lite"/>
    </source>
</evidence>
<keyword evidence="6" id="KW-1185">Reference proteome</keyword>
<dbReference type="PROSITE" id="PS00678">
    <property type="entry name" value="WD_REPEATS_1"/>
    <property type="match status" value="3"/>
</dbReference>
<comment type="caution">
    <text evidence="5">The sequence shown here is derived from an EMBL/GenBank/DDBJ whole genome shotgun (WGS) entry which is preliminary data.</text>
</comment>
<dbReference type="SMART" id="SM00320">
    <property type="entry name" value="WD40"/>
    <property type="match status" value="7"/>
</dbReference>
<gene>
    <name evidence="5" type="ORF">RFI_04357</name>
</gene>
<dbReference type="InterPro" id="IPR019775">
    <property type="entry name" value="WD40_repeat_CS"/>
</dbReference>
<dbReference type="SUPFAM" id="SSF50965">
    <property type="entry name" value="Galactose oxidase, central domain"/>
    <property type="match status" value="1"/>
</dbReference>
<keyword evidence="1 3" id="KW-0853">WD repeat</keyword>
<sequence>MDNQNTRQTERNQIPTTSNSFSTLEKLKQSQNTATSASFYSLRNLPTRLYQFQCVLHKHEILICGGQFQKACYSYHTLKNEYKFICEYPSWVFLDGHCIVKLVDDNNNEDSNEITLLSLGGHNKHTLIMKYASVWDNDNDNEMNKSNKSDNYNKWTYLTNNKNNKVYIGREYDNYQGMRAVIGGSSNHLLFITYHKNISVFDLTTFLFIKHNTLPTNDIIRYHCLILKSENEQEEKKSKNDMYISEMVLFCKQTGLSIEYDEYRNTFQFHELPVCKDIKQFCHYAYVYVNNAVLFFGGRGWEGDKYVVSRAIRKYLIQENTWITFEYTLPIPLFDCFGILNEDNTHIHIIGGSDDKKNIVSMHMKTRLRCWVDSKLTKDKMKIICQHWIRILKIRLGWINDFNTIIFKYIKGLEFLMLLEAHDNIVTSVRFSADGHRIVSASYDKTIRIWSVKSGRQIQIFRGHTDVIFCAKFSPDGYTVISCSRDRTIRLWDIKTETQRMEFKDDFNYIWDVDFSPDGRYIVLGLHDGTIRLWNAHSGIEIKRLLGHSENVWSTQFSSDGEMLVSSSYDTMINLWSVESGEQLKQFKGNSSVATFSPDDTFIASCSLDNTIRIWDIKTGTELKILKGHTNQINDIKYFPDGQTIISCSSDRTVRLWSVALGKEIRILKGYHPARCVDVSQNGHAIVSGFDDCKIRIWGLNS</sequence>
<dbReference type="Pfam" id="PF00400">
    <property type="entry name" value="WD40"/>
    <property type="match status" value="7"/>
</dbReference>
<dbReference type="InterPro" id="IPR015943">
    <property type="entry name" value="WD40/YVTN_repeat-like_dom_sf"/>
</dbReference>
<proteinExistence type="predicted"/>
<dbReference type="InterPro" id="IPR011043">
    <property type="entry name" value="Gal_Oxase/kelch_b-propeller"/>
</dbReference>
<evidence type="ECO:0000313" key="5">
    <source>
        <dbReference type="EMBL" id="ETO32759.1"/>
    </source>
</evidence>
<dbReference type="PRINTS" id="PR00320">
    <property type="entry name" value="GPROTEINBRPT"/>
</dbReference>
<dbReference type="SUPFAM" id="SSF50978">
    <property type="entry name" value="WD40 repeat-like"/>
    <property type="match status" value="1"/>
</dbReference>